<dbReference type="EMBL" id="CP030840">
    <property type="protein sequence ID" value="AXC14141.1"/>
    <property type="molecule type" value="Genomic_DNA"/>
</dbReference>
<name>A0A2Z5G4Z3_9BACT</name>
<sequence>MTPGPAGAGGGVDGVTGVADCWPNIALADIDAAIIALTNSRRRIGTPLLRNVVNDP</sequence>
<keyword evidence="2" id="KW-1185">Reference proteome</keyword>
<accession>A0A2Z5G4Z3</accession>
<evidence type="ECO:0000313" key="1">
    <source>
        <dbReference type="EMBL" id="AXC14141.1"/>
    </source>
</evidence>
<evidence type="ECO:0000313" key="2">
    <source>
        <dbReference type="Proteomes" id="UP000253606"/>
    </source>
</evidence>
<reference evidence="1 2" key="1">
    <citation type="journal article" date="2018" name="Front. Microbiol.">
        <title>Hydrolytic Capabilities as a Key to Environmental Success: Chitinolytic and Cellulolytic Acidobacteria From Acidic Sub-arctic Soils and Boreal Peatlands.</title>
        <authorList>
            <person name="Belova S.E."/>
            <person name="Ravin N.V."/>
            <person name="Pankratov T.A."/>
            <person name="Rakitin A.L."/>
            <person name="Ivanova A.A."/>
            <person name="Beletsky A.V."/>
            <person name="Mardanov A.V."/>
            <person name="Sinninghe Damste J.S."/>
            <person name="Dedysh S.N."/>
        </authorList>
    </citation>
    <scope>NUCLEOTIDE SEQUENCE [LARGE SCALE GENOMIC DNA]</scope>
    <source>
        <strain evidence="1 2">SBC82</strain>
    </source>
</reference>
<proteinExistence type="predicted"/>
<dbReference type="AlphaFoldDB" id="A0A2Z5G4Z3"/>
<dbReference type="Proteomes" id="UP000253606">
    <property type="component" value="Chromosome"/>
</dbReference>
<gene>
    <name evidence="1" type="ORF">ACPOL_4879</name>
</gene>
<protein>
    <submittedName>
        <fullName evidence="1">Uncharacterized protein</fullName>
    </submittedName>
</protein>
<organism evidence="1 2">
    <name type="scientific">Acidisarcina polymorpha</name>
    <dbReference type="NCBI Taxonomy" id="2211140"/>
    <lineage>
        <taxon>Bacteria</taxon>
        <taxon>Pseudomonadati</taxon>
        <taxon>Acidobacteriota</taxon>
        <taxon>Terriglobia</taxon>
        <taxon>Terriglobales</taxon>
        <taxon>Acidobacteriaceae</taxon>
        <taxon>Acidisarcina</taxon>
    </lineage>
</organism>
<dbReference type="KEGG" id="abas:ACPOL_4879"/>